<feature type="compositionally biased region" description="Low complexity" evidence="4">
    <location>
        <begin position="534"/>
        <end position="553"/>
    </location>
</feature>
<dbReference type="InterPro" id="IPR000571">
    <property type="entry name" value="Znf_CCCH"/>
</dbReference>
<dbReference type="PANTHER" id="PTHR46527:SF1">
    <property type="entry name" value="NUCLEOPORIN NUP42"/>
    <property type="match status" value="1"/>
</dbReference>
<evidence type="ECO:0000313" key="7">
    <source>
        <dbReference type="Proteomes" id="UP001218218"/>
    </source>
</evidence>
<dbReference type="Proteomes" id="UP001218218">
    <property type="component" value="Unassembled WGS sequence"/>
</dbReference>
<feature type="region of interest" description="Disordered" evidence="4">
    <location>
        <begin position="406"/>
        <end position="427"/>
    </location>
</feature>
<evidence type="ECO:0000256" key="3">
    <source>
        <dbReference type="PROSITE-ProRule" id="PRU00723"/>
    </source>
</evidence>
<keyword evidence="3" id="KW-0862">Zinc</keyword>
<comment type="subcellular location">
    <subcellularLocation>
        <location evidence="1">Nucleus</location>
    </subcellularLocation>
</comment>
<keyword evidence="2" id="KW-0539">Nucleus</keyword>
<feature type="domain" description="C3H1-type" evidence="5">
    <location>
        <begin position="1"/>
        <end position="25"/>
    </location>
</feature>
<dbReference type="AlphaFoldDB" id="A0AAD7AEA7"/>
<accession>A0AAD7AEA7</accession>
<feature type="zinc finger region" description="C3H1-type" evidence="3">
    <location>
        <begin position="1"/>
        <end position="25"/>
    </location>
</feature>
<dbReference type="Pfam" id="PF00642">
    <property type="entry name" value="zf-CCCH"/>
    <property type="match status" value="1"/>
</dbReference>
<proteinExistence type="predicted"/>
<organism evidence="6 7">
    <name type="scientific">Mycena albidolilacea</name>
    <dbReference type="NCBI Taxonomy" id="1033008"/>
    <lineage>
        <taxon>Eukaryota</taxon>
        <taxon>Fungi</taxon>
        <taxon>Dikarya</taxon>
        <taxon>Basidiomycota</taxon>
        <taxon>Agaricomycotina</taxon>
        <taxon>Agaricomycetes</taxon>
        <taxon>Agaricomycetidae</taxon>
        <taxon>Agaricales</taxon>
        <taxon>Marasmiineae</taxon>
        <taxon>Mycenaceae</taxon>
        <taxon>Mycena</taxon>
    </lineage>
</organism>
<feature type="compositionally biased region" description="Polar residues" evidence="4">
    <location>
        <begin position="184"/>
        <end position="198"/>
    </location>
</feature>
<name>A0AAD7AEA7_9AGAR</name>
<reference evidence="6" key="1">
    <citation type="submission" date="2023-03" db="EMBL/GenBank/DDBJ databases">
        <title>Massive genome expansion in bonnet fungi (Mycena s.s.) driven by repeated elements and novel gene families across ecological guilds.</title>
        <authorList>
            <consortium name="Lawrence Berkeley National Laboratory"/>
            <person name="Harder C.B."/>
            <person name="Miyauchi S."/>
            <person name="Viragh M."/>
            <person name="Kuo A."/>
            <person name="Thoen E."/>
            <person name="Andreopoulos B."/>
            <person name="Lu D."/>
            <person name="Skrede I."/>
            <person name="Drula E."/>
            <person name="Henrissat B."/>
            <person name="Morin E."/>
            <person name="Kohler A."/>
            <person name="Barry K."/>
            <person name="LaButti K."/>
            <person name="Morin E."/>
            <person name="Salamov A."/>
            <person name="Lipzen A."/>
            <person name="Mereny Z."/>
            <person name="Hegedus B."/>
            <person name="Baldrian P."/>
            <person name="Stursova M."/>
            <person name="Weitz H."/>
            <person name="Taylor A."/>
            <person name="Grigoriev I.V."/>
            <person name="Nagy L.G."/>
            <person name="Martin F."/>
            <person name="Kauserud H."/>
        </authorList>
    </citation>
    <scope>NUCLEOTIDE SEQUENCE</scope>
    <source>
        <strain evidence="6">CBHHK002</strain>
    </source>
</reference>
<comment type="caution">
    <text evidence="6">The sequence shown here is derived from an EMBL/GenBank/DDBJ whole genome shotgun (WGS) entry which is preliminary data.</text>
</comment>
<dbReference type="GO" id="GO:0005634">
    <property type="term" value="C:nucleus"/>
    <property type="evidence" value="ECO:0007669"/>
    <property type="project" value="UniProtKB-SubCell"/>
</dbReference>
<feature type="region of interest" description="Disordered" evidence="4">
    <location>
        <begin position="180"/>
        <end position="201"/>
    </location>
</feature>
<sequence>MAICQFFQQGRCRYGTACKNDHVQAGGGGGNQTYVRPGADIPVGAFTAESIKNDLTMGKERPIWPLASYGPAKFEPTLLSGLDESPEELRLRAATAAKAGNVNEYLAYESSKMAAAEQVYTVRSRSFCCTSTINELECRTRLITLSKLLSRRQRIVEGLPLRLLILLLVLAAQRHPEPLANRPLGSQHSANRPSQLQHPRSVRRRLRNLPLGALVPSRIMPQLSGLARAQTLRLRRLARAASLLSLENRLCSVRIQEQLAALSLDNLRLARRPRLPNLHSVLPLPQANLHSVPLLPQANLHSVLPLPQTNLRSALPLQPPSSERLRDLARLRNQPGPRRLHLELADQHFRIMLAEARRQTHRHLYSARRPIQRLRFLPLLGNHPYSDSRLLAQLLQPLLHSAHPLLQQPNPHSVRPLLQPPNPRSERPLLQRHNRLLVLPPHPPSLGPLLGLAQSLSLLLVNLLLSAMEGQCFLITPAETHSPATLPMPPHLSLPLDSRRRRRIRRLRFPPLVLRNPPHLGNQQRRRSDSRLHPPSATLLLSSPPRRLAPQPSNQTHSQAPLSSPRRRLGTWRSSPPRCSVTRHSSNSSSSNQFRSLGVRSHLLPPSLQRNPPPRRRPTLRT</sequence>
<gene>
    <name evidence="6" type="ORF">DFH08DRAFT_461495</name>
</gene>
<dbReference type="GO" id="GO:0008270">
    <property type="term" value="F:zinc ion binding"/>
    <property type="evidence" value="ECO:0007669"/>
    <property type="project" value="UniProtKB-KW"/>
</dbReference>
<keyword evidence="3" id="KW-0479">Metal-binding</keyword>
<dbReference type="InterPro" id="IPR051767">
    <property type="entry name" value="Nucleoporin_NUP42"/>
</dbReference>
<protein>
    <recommendedName>
        <fullName evidence="5">C3H1-type domain-containing protein</fullName>
    </recommendedName>
</protein>
<feature type="region of interest" description="Disordered" evidence="4">
    <location>
        <begin position="480"/>
        <end position="499"/>
    </location>
</feature>
<evidence type="ECO:0000313" key="6">
    <source>
        <dbReference type="EMBL" id="KAJ7356606.1"/>
    </source>
</evidence>
<evidence type="ECO:0000256" key="1">
    <source>
        <dbReference type="ARBA" id="ARBA00004123"/>
    </source>
</evidence>
<dbReference type="PROSITE" id="PS50103">
    <property type="entry name" value="ZF_C3H1"/>
    <property type="match status" value="1"/>
</dbReference>
<feature type="compositionally biased region" description="Low complexity" evidence="4">
    <location>
        <begin position="509"/>
        <end position="518"/>
    </location>
</feature>
<feature type="compositionally biased region" description="Basic residues" evidence="4">
    <location>
        <begin position="613"/>
        <end position="622"/>
    </location>
</feature>
<evidence type="ECO:0000256" key="4">
    <source>
        <dbReference type="SAM" id="MobiDB-lite"/>
    </source>
</evidence>
<evidence type="ECO:0000259" key="5">
    <source>
        <dbReference type="PROSITE" id="PS50103"/>
    </source>
</evidence>
<keyword evidence="3" id="KW-0863">Zinc-finger</keyword>
<evidence type="ECO:0000256" key="2">
    <source>
        <dbReference type="ARBA" id="ARBA00023242"/>
    </source>
</evidence>
<feature type="region of interest" description="Disordered" evidence="4">
    <location>
        <begin position="507"/>
        <end position="622"/>
    </location>
</feature>
<keyword evidence="7" id="KW-1185">Reference proteome</keyword>
<dbReference type="PANTHER" id="PTHR46527">
    <property type="entry name" value="NUCLEOPORIN-LIKE PROTEIN 2"/>
    <property type="match status" value="1"/>
</dbReference>
<dbReference type="EMBL" id="JARIHO010000008">
    <property type="protein sequence ID" value="KAJ7356606.1"/>
    <property type="molecule type" value="Genomic_DNA"/>
</dbReference>